<gene>
    <name evidence="1" type="ORF">EWB00_004733</name>
</gene>
<name>A0A4Z2D449_SCHJA</name>
<comment type="caution">
    <text evidence="1">The sequence shown here is derived from an EMBL/GenBank/DDBJ whole genome shotgun (WGS) entry which is preliminary data.</text>
</comment>
<feature type="non-terminal residue" evidence="1">
    <location>
        <position position="174"/>
    </location>
</feature>
<dbReference type="EMBL" id="SKCS01000305">
    <property type="protein sequence ID" value="TNN11257.1"/>
    <property type="molecule type" value="Genomic_DNA"/>
</dbReference>
<protein>
    <submittedName>
        <fullName evidence="1">Uncharacterized protein</fullName>
    </submittedName>
</protein>
<evidence type="ECO:0000313" key="1">
    <source>
        <dbReference type="EMBL" id="TNN11257.1"/>
    </source>
</evidence>
<keyword evidence="2" id="KW-1185">Reference proteome</keyword>
<reference evidence="1 2" key="1">
    <citation type="submission" date="2019-03" db="EMBL/GenBank/DDBJ databases">
        <title>An improved genome assembly of the fluke Schistosoma japonicum.</title>
        <authorList>
            <person name="Hu W."/>
            <person name="Luo F."/>
            <person name="Yin M."/>
            <person name="Mo X."/>
            <person name="Sun C."/>
            <person name="Wu Q."/>
            <person name="Zhu B."/>
            <person name="Xiang M."/>
            <person name="Wang J."/>
            <person name="Wang Y."/>
            <person name="Zhang T."/>
            <person name="Xu B."/>
            <person name="Zheng H."/>
            <person name="Feng Z."/>
        </authorList>
    </citation>
    <scope>NUCLEOTIDE SEQUENCE [LARGE SCALE GENOMIC DNA]</scope>
    <source>
        <strain evidence="1">HuSjv2</strain>
        <tissue evidence="1">Worms</tissue>
    </source>
</reference>
<dbReference type="AlphaFoldDB" id="A0A4Z2D449"/>
<accession>A0A4Z2D449</accession>
<sequence>MYNLLIWHQEVEVVKFLGEMHSAEEDFLQLPNEKLSELKQFPCHNLVVNRLQITSSGNKHSALINNTETYINLKRHKQHELFDASTLSVNTIQCDRCKTQCNTISYTNTPSQRLPVIISKPNEDKQHELNRNKERERLSTVDQQTIVIDVLAEQKSLTVDKEIVINSTSRQMDH</sequence>
<evidence type="ECO:0000313" key="2">
    <source>
        <dbReference type="Proteomes" id="UP000311919"/>
    </source>
</evidence>
<proteinExistence type="predicted"/>
<dbReference type="Proteomes" id="UP000311919">
    <property type="component" value="Unassembled WGS sequence"/>
</dbReference>
<organism evidence="1 2">
    <name type="scientific">Schistosoma japonicum</name>
    <name type="common">Blood fluke</name>
    <dbReference type="NCBI Taxonomy" id="6182"/>
    <lineage>
        <taxon>Eukaryota</taxon>
        <taxon>Metazoa</taxon>
        <taxon>Spiralia</taxon>
        <taxon>Lophotrochozoa</taxon>
        <taxon>Platyhelminthes</taxon>
        <taxon>Trematoda</taxon>
        <taxon>Digenea</taxon>
        <taxon>Strigeidida</taxon>
        <taxon>Schistosomatoidea</taxon>
        <taxon>Schistosomatidae</taxon>
        <taxon>Schistosoma</taxon>
    </lineage>
</organism>